<name>A0A9P0Q912_ACAOB</name>
<dbReference type="OrthoDB" id="671595at2759"/>
<evidence type="ECO:0000313" key="1">
    <source>
        <dbReference type="EMBL" id="CAH2015741.1"/>
    </source>
</evidence>
<evidence type="ECO:0000313" key="2">
    <source>
        <dbReference type="Proteomes" id="UP001152888"/>
    </source>
</evidence>
<sequence>MVPMSAIIAPPKIVNVDHPFILLLESRGAGERNILFQGRVLQPAQ</sequence>
<dbReference type="Gene3D" id="2.30.39.10">
    <property type="entry name" value="Alpha-1-antitrypsin, domain 1"/>
    <property type="match status" value="1"/>
</dbReference>
<dbReference type="EMBL" id="CAKOFQ010008743">
    <property type="protein sequence ID" value="CAH2015741.1"/>
    <property type="molecule type" value="Genomic_DNA"/>
</dbReference>
<protein>
    <submittedName>
        <fullName evidence="1">Uncharacterized protein</fullName>
    </submittedName>
</protein>
<gene>
    <name evidence="1" type="ORF">ACAOBT_LOCUS34926</name>
</gene>
<dbReference type="SUPFAM" id="SSF56574">
    <property type="entry name" value="Serpins"/>
    <property type="match status" value="1"/>
</dbReference>
<keyword evidence="2" id="KW-1185">Reference proteome</keyword>
<comment type="caution">
    <text evidence="1">The sequence shown here is derived from an EMBL/GenBank/DDBJ whole genome shotgun (WGS) entry which is preliminary data.</text>
</comment>
<dbReference type="AlphaFoldDB" id="A0A9P0Q912"/>
<organism evidence="1 2">
    <name type="scientific">Acanthoscelides obtectus</name>
    <name type="common">Bean weevil</name>
    <name type="synonym">Bruchus obtectus</name>
    <dbReference type="NCBI Taxonomy" id="200917"/>
    <lineage>
        <taxon>Eukaryota</taxon>
        <taxon>Metazoa</taxon>
        <taxon>Ecdysozoa</taxon>
        <taxon>Arthropoda</taxon>
        <taxon>Hexapoda</taxon>
        <taxon>Insecta</taxon>
        <taxon>Pterygota</taxon>
        <taxon>Neoptera</taxon>
        <taxon>Endopterygota</taxon>
        <taxon>Coleoptera</taxon>
        <taxon>Polyphaga</taxon>
        <taxon>Cucujiformia</taxon>
        <taxon>Chrysomeloidea</taxon>
        <taxon>Chrysomelidae</taxon>
        <taxon>Bruchinae</taxon>
        <taxon>Bruchini</taxon>
        <taxon>Acanthoscelides</taxon>
    </lineage>
</organism>
<accession>A0A9P0Q912</accession>
<dbReference type="Proteomes" id="UP001152888">
    <property type="component" value="Unassembled WGS sequence"/>
</dbReference>
<reference evidence="1" key="1">
    <citation type="submission" date="2022-03" db="EMBL/GenBank/DDBJ databases">
        <authorList>
            <person name="Sayadi A."/>
        </authorList>
    </citation>
    <scope>NUCLEOTIDE SEQUENCE</scope>
</reference>
<dbReference type="InterPro" id="IPR023795">
    <property type="entry name" value="Serpin_CS"/>
</dbReference>
<proteinExistence type="predicted"/>
<dbReference type="PROSITE" id="PS00284">
    <property type="entry name" value="SERPIN"/>
    <property type="match status" value="1"/>
</dbReference>
<dbReference type="InterPro" id="IPR042185">
    <property type="entry name" value="Serpin_sf_2"/>
</dbReference>
<dbReference type="InterPro" id="IPR036186">
    <property type="entry name" value="Serpin_sf"/>
</dbReference>